<evidence type="ECO:0000256" key="9">
    <source>
        <dbReference type="ARBA" id="ARBA00043049"/>
    </source>
</evidence>
<dbReference type="Proteomes" id="UP001201273">
    <property type="component" value="Unassembled WGS sequence"/>
</dbReference>
<dbReference type="Pfam" id="PF00849">
    <property type="entry name" value="PseudoU_synth_2"/>
    <property type="match status" value="1"/>
</dbReference>
<accession>A0ABS8W3L1</accession>
<dbReference type="InterPro" id="IPR006224">
    <property type="entry name" value="PsdUridine_synth_RluA-like_CS"/>
</dbReference>
<dbReference type="EMBL" id="JAIMJA010000002">
    <property type="protein sequence ID" value="MCE2593542.1"/>
    <property type="molecule type" value="Genomic_DNA"/>
</dbReference>
<dbReference type="InterPro" id="IPR020103">
    <property type="entry name" value="PsdUridine_synth_cat_dom_sf"/>
</dbReference>
<feature type="domain" description="Pseudouridine synthase RsuA/RluA-like" evidence="11">
    <location>
        <begin position="43"/>
        <end position="201"/>
    </location>
</feature>
<comment type="catalytic activity">
    <reaction evidence="3">
        <text>uridine(65) in tRNA = pseudouridine(65) in tRNA</text>
        <dbReference type="Rhea" id="RHEA:42536"/>
        <dbReference type="Rhea" id="RHEA-COMP:10103"/>
        <dbReference type="Rhea" id="RHEA-COMP:10104"/>
        <dbReference type="ChEBI" id="CHEBI:65314"/>
        <dbReference type="ChEBI" id="CHEBI:65315"/>
        <dbReference type="EC" id="5.4.99.26"/>
    </reaction>
</comment>
<comment type="function">
    <text evidence="4">Responsible for synthesis of pseudouridine from uracil-65 in transfer RNAs.</text>
</comment>
<evidence type="ECO:0000256" key="6">
    <source>
        <dbReference type="ARBA" id="ARBA00040675"/>
    </source>
</evidence>
<dbReference type="Gene3D" id="3.30.2350.10">
    <property type="entry name" value="Pseudouridine synthase"/>
    <property type="match status" value="1"/>
</dbReference>
<dbReference type="EC" id="5.4.99.26" evidence="5"/>
<protein>
    <recommendedName>
        <fullName evidence="6">tRNA pseudouridine synthase C</fullName>
        <ecNumber evidence="5">5.4.99.26</ecNumber>
    </recommendedName>
    <alternativeName>
        <fullName evidence="8">tRNA pseudouridine(65) synthase</fullName>
    </alternativeName>
    <alternativeName>
        <fullName evidence="9">tRNA pseudouridylate synthase C</fullName>
    </alternativeName>
    <alternativeName>
        <fullName evidence="7">tRNA-uridine isomerase C</fullName>
    </alternativeName>
</protein>
<gene>
    <name evidence="12" type="primary">truC</name>
    <name evidence="12" type="ORF">K6Y31_01765</name>
</gene>
<keyword evidence="13" id="KW-1185">Reference proteome</keyword>
<feature type="region of interest" description="Disordered" evidence="10">
    <location>
        <begin position="1"/>
        <end position="25"/>
    </location>
</feature>
<evidence type="ECO:0000313" key="13">
    <source>
        <dbReference type="Proteomes" id="UP001201273"/>
    </source>
</evidence>
<evidence type="ECO:0000256" key="8">
    <source>
        <dbReference type="ARBA" id="ARBA00041975"/>
    </source>
</evidence>
<evidence type="ECO:0000256" key="4">
    <source>
        <dbReference type="ARBA" id="ARBA00037670"/>
    </source>
</evidence>
<evidence type="ECO:0000256" key="1">
    <source>
        <dbReference type="ARBA" id="ARBA00022694"/>
    </source>
</evidence>
<reference evidence="12 13" key="1">
    <citation type="journal article" date="2022" name="Environ. Microbiol. Rep.">
        <title>Eco-phylogenetic analyses reveal divergent evolution of vitamin B12 metabolism in the marine bacterial family 'Psychromonadaceae'.</title>
        <authorList>
            <person name="Jin X."/>
            <person name="Yang Y."/>
            <person name="Cao H."/>
            <person name="Gao B."/>
            <person name="Zhao Z."/>
        </authorList>
    </citation>
    <scope>NUCLEOTIDE SEQUENCE [LARGE SCALE GENOMIC DNA]</scope>
    <source>
        <strain evidence="12 13">MKS20</strain>
    </source>
</reference>
<dbReference type="GO" id="GO:0160149">
    <property type="term" value="F:tRNA pseudouridine(65) synthase activity"/>
    <property type="evidence" value="ECO:0007669"/>
    <property type="project" value="UniProtKB-EC"/>
</dbReference>
<dbReference type="SUPFAM" id="SSF55120">
    <property type="entry name" value="Pseudouridine synthase"/>
    <property type="match status" value="1"/>
</dbReference>
<dbReference type="RefSeq" id="WP_233051148.1">
    <property type="nucleotide sequence ID" value="NZ_JAIMJA010000002.1"/>
</dbReference>
<dbReference type="NCBIfam" id="NF008321">
    <property type="entry name" value="PRK11112.1"/>
    <property type="match status" value="1"/>
</dbReference>
<sequence>MSEQDLNQVTQDEPVSLGAQEQHQVTQGEPTPLLDIVYQDEYLVAINKPSGLLVHRSWLDKGATQFAMQMLRNQLGQYVYPIHRLDRPTSGVLLFALSSEVARLMSEQFAERAPTKMYYALVRGWCGDGELDYPLKEELDKIADKHASQEAKFKEAVTQYQCLQQVELPLPVGRYASARFSLMQLTPKTGRKHQLRRHLAHLRHPIIGDTSHGDGKQNAFSKQHLDNHRLLLHAAQLAFTHPITQQSILINAPLPADFDRVLKTCGIDSYSL</sequence>
<comment type="caution">
    <text evidence="12">The sequence shown here is derived from an EMBL/GenBank/DDBJ whole genome shotgun (WGS) entry which is preliminary data.</text>
</comment>
<keyword evidence="1" id="KW-0819">tRNA processing</keyword>
<dbReference type="CDD" id="cd02563">
    <property type="entry name" value="PseudoU_synth_TruC"/>
    <property type="match status" value="1"/>
</dbReference>
<evidence type="ECO:0000256" key="7">
    <source>
        <dbReference type="ARBA" id="ARBA00041803"/>
    </source>
</evidence>
<dbReference type="PROSITE" id="PS01129">
    <property type="entry name" value="PSI_RLU"/>
    <property type="match status" value="1"/>
</dbReference>
<proteinExistence type="predicted"/>
<dbReference type="PANTHER" id="PTHR21600:SF56">
    <property type="entry name" value="TRNA PSEUDOURIDINE SYNTHASE C"/>
    <property type="match status" value="1"/>
</dbReference>
<evidence type="ECO:0000313" key="12">
    <source>
        <dbReference type="EMBL" id="MCE2593542.1"/>
    </source>
</evidence>
<evidence type="ECO:0000256" key="10">
    <source>
        <dbReference type="SAM" id="MobiDB-lite"/>
    </source>
</evidence>
<evidence type="ECO:0000256" key="3">
    <source>
        <dbReference type="ARBA" id="ARBA00036607"/>
    </source>
</evidence>
<keyword evidence="2 12" id="KW-0413">Isomerase</keyword>
<dbReference type="InterPro" id="IPR006145">
    <property type="entry name" value="PsdUridine_synth_RsuA/RluA"/>
</dbReference>
<name>A0ABS8W3L1_9GAMM</name>
<dbReference type="InterPro" id="IPR050188">
    <property type="entry name" value="RluA_PseudoU_synthase"/>
</dbReference>
<evidence type="ECO:0000259" key="11">
    <source>
        <dbReference type="Pfam" id="PF00849"/>
    </source>
</evidence>
<dbReference type="PANTHER" id="PTHR21600">
    <property type="entry name" value="MITOCHONDRIAL RNA PSEUDOURIDINE SYNTHASE"/>
    <property type="match status" value="1"/>
</dbReference>
<organism evidence="12 13">
    <name type="scientific">Motilimonas cestriensis</name>
    <dbReference type="NCBI Taxonomy" id="2742685"/>
    <lineage>
        <taxon>Bacteria</taxon>
        <taxon>Pseudomonadati</taxon>
        <taxon>Pseudomonadota</taxon>
        <taxon>Gammaproteobacteria</taxon>
        <taxon>Alteromonadales</taxon>
        <taxon>Alteromonadales genera incertae sedis</taxon>
        <taxon>Motilimonas</taxon>
    </lineage>
</organism>
<evidence type="ECO:0000256" key="5">
    <source>
        <dbReference type="ARBA" id="ARBA00038943"/>
    </source>
</evidence>
<evidence type="ECO:0000256" key="2">
    <source>
        <dbReference type="ARBA" id="ARBA00023235"/>
    </source>
</evidence>